<gene>
    <name evidence="2" type="ORF">S06H3_01177</name>
</gene>
<sequence>MPNLMAAVVLVPVALILIAALGGVAIGLIFNVNQTGWDVATVTIWNLIPVIAIVVIFLSLLALAGLKITGTI</sequence>
<organism evidence="2">
    <name type="scientific">marine sediment metagenome</name>
    <dbReference type="NCBI Taxonomy" id="412755"/>
    <lineage>
        <taxon>unclassified sequences</taxon>
        <taxon>metagenomes</taxon>
        <taxon>ecological metagenomes</taxon>
    </lineage>
</organism>
<protein>
    <submittedName>
        <fullName evidence="2">Uncharacterized protein</fullName>
    </submittedName>
</protein>
<keyword evidence="1" id="KW-0472">Membrane</keyword>
<comment type="caution">
    <text evidence="2">The sequence shown here is derived from an EMBL/GenBank/DDBJ whole genome shotgun (WGS) entry which is preliminary data.</text>
</comment>
<evidence type="ECO:0000256" key="1">
    <source>
        <dbReference type="SAM" id="Phobius"/>
    </source>
</evidence>
<accession>X1JQ20</accession>
<feature type="transmembrane region" description="Helical" evidence="1">
    <location>
        <begin position="42"/>
        <end position="66"/>
    </location>
</feature>
<keyword evidence="1" id="KW-0812">Transmembrane</keyword>
<evidence type="ECO:0000313" key="2">
    <source>
        <dbReference type="EMBL" id="GAH96157.1"/>
    </source>
</evidence>
<name>X1JQ20_9ZZZZ</name>
<reference evidence="2" key="1">
    <citation type="journal article" date="2014" name="Front. Microbiol.">
        <title>High frequency of phylogenetically diverse reductive dehalogenase-homologous genes in deep subseafloor sedimentary metagenomes.</title>
        <authorList>
            <person name="Kawai M."/>
            <person name="Futagami T."/>
            <person name="Toyoda A."/>
            <person name="Takaki Y."/>
            <person name="Nishi S."/>
            <person name="Hori S."/>
            <person name="Arai W."/>
            <person name="Tsubouchi T."/>
            <person name="Morono Y."/>
            <person name="Uchiyama I."/>
            <person name="Ito T."/>
            <person name="Fujiyama A."/>
            <person name="Inagaki F."/>
            <person name="Takami H."/>
        </authorList>
    </citation>
    <scope>NUCLEOTIDE SEQUENCE</scope>
    <source>
        <strain evidence="2">Expedition CK06-06</strain>
    </source>
</reference>
<dbReference type="AlphaFoldDB" id="X1JQ20"/>
<feature type="transmembrane region" description="Helical" evidence="1">
    <location>
        <begin position="7"/>
        <end position="30"/>
    </location>
</feature>
<keyword evidence="1" id="KW-1133">Transmembrane helix</keyword>
<proteinExistence type="predicted"/>
<dbReference type="EMBL" id="BARV01000279">
    <property type="protein sequence ID" value="GAH96157.1"/>
    <property type="molecule type" value="Genomic_DNA"/>
</dbReference>